<proteinExistence type="predicted"/>
<accession>A0ABT8GFU9</accession>
<dbReference type="RefSeq" id="WP_301141479.1">
    <property type="nucleotide sequence ID" value="NZ_JAUHQA010000001.1"/>
</dbReference>
<keyword evidence="3" id="KW-1185">Reference proteome</keyword>
<feature type="transmembrane region" description="Helical" evidence="1">
    <location>
        <begin position="78"/>
        <end position="103"/>
    </location>
</feature>
<comment type="caution">
    <text evidence="2">The sequence shown here is derived from an EMBL/GenBank/DDBJ whole genome shotgun (WGS) entry which is preliminary data.</text>
</comment>
<feature type="transmembrane region" description="Helical" evidence="1">
    <location>
        <begin position="9"/>
        <end position="27"/>
    </location>
</feature>
<gene>
    <name evidence="2" type="ORF">QQX02_04370</name>
</gene>
<dbReference type="InterPro" id="IPR021517">
    <property type="entry name" value="DUF3180"/>
</dbReference>
<feature type="transmembrane region" description="Helical" evidence="1">
    <location>
        <begin position="39"/>
        <end position="57"/>
    </location>
</feature>
<keyword evidence="1" id="KW-0812">Transmembrane</keyword>
<reference evidence="2" key="1">
    <citation type="submission" date="2023-06" db="EMBL/GenBank/DDBJ databases">
        <title>Egi l300058.</title>
        <authorList>
            <person name="Gao L."/>
            <person name="Fang B.-Z."/>
            <person name="Li W.-J."/>
        </authorList>
    </citation>
    <scope>NUCLEOTIDE SEQUENCE</scope>
    <source>
        <strain evidence="2">EGI L300058</strain>
    </source>
</reference>
<keyword evidence="1" id="KW-0472">Membrane</keyword>
<organism evidence="2 3">
    <name type="scientific">Demequina muriae</name>
    <dbReference type="NCBI Taxonomy" id="3051664"/>
    <lineage>
        <taxon>Bacteria</taxon>
        <taxon>Bacillati</taxon>
        <taxon>Actinomycetota</taxon>
        <taxon>Actinomycetes</taxon>
        <taxon>Micrococcales</taxon>
        <taxon>Demequinaceae</taxon>
        <taxon>Demequina</taxon>
    </lineage>
</organism>
<name>A0ABT8GFU9_9MICO</name>
<sequence length="157" mass="16745">MSYLTWQRLTLVALCSLVLTWLVTLVMERGGATPERVPWTVLVVCAAAGTSALWLGWQVRRYVKGDKPGLDPIRAARTAVFAQACAYTGAILVGAFAGYGVGLLDEWSHGPRREVVISALLGAVAGGALLAAGAIAERWCRHHGDDDRGDRTEPSTA</sequence>
<dbReference type="Proteomes" id="UP001172708">
    <property type="component" value="Unassembled WGS sequence"/>
</dbReference>
<evidence type="ECO:0000256" key="1">
    <source>
        <dbReference type="SAM" id="Phobius"/>
    </source>
</evidence>
<dbReference type="EMBL" id="JAUHQA010000001">
    <property type="protein sequence ID" value="MDN4480156.1"/>
    <property type="molecule type" value="Genomic_DNA"/>
</dbReference>
<keyword evidence="1" id="KW-1133">Transmembrane helix</keyword>
<protein>
    <submittedName>
        <fullName evidence="2">DUF3180 domain-containing protein</fullName>
    </submittedName>
</protein>
<feature type="transmembrane region" description="Helical" evidence="1">
    <location>
        <begin position="115"/>
        <end position="136"/>
    </location>
</feature>
<evidence type="ECO:0000313" key="3">
    <source>
        <dbReference type="Proteomes" id="UP001172708"/>
    </source>
</evidence>
<dbReference type="Pfam" id="PF11377">
    <property type="entry name" value="DUF3180"/>
    <property type="match status" value="1"/>
</dbReference>
<evidence type="ECO:0000313" key="2">
    <source>
        <dbReference type="EMBL" id="MDN4480156.1"/>
    </source>
</evidence>